<protein>
    <submittedName>
        <fullName evidence="2">Uncharacterized protein</fullName>
    </submittedName>
</protein>
<reference evidence="2" key="1">
    <citation type="journal article" date="2015" name="Nature">
        <title>Complex archaea that bridge the gap between prokaryotes and eukaryotes.</title>
        <authorList>
            <person name="Spang A."/>
            <person name="Saw J.H."/>
            <person name="Jorgensen S.L."/>
            <person name="Zaremba-Niedzwiedzka K."/>
            <person name="Martijn J."/>
            <person name="Lind A.E."/>
            <person name="van Eijk R."/>
            <person name="Schleper C."/>
            <person name="Guy L."/>
            <person name="Ettema T.J."/>
        </authorList>
    </citation>
    <scope>NUCLEOTIDE SEQUENCE</scope>
</reference>
<evidence type="ECO:0000256" key="1">
    <source>
        <dbReference type="SAM" id="Coils"/>
    </source>
</evidence>
<evidence type="ECO:0000313" key="2">
    <source>
        <dbReference type="EMBL" id="KKL98742.1"/>
    </source>
</evidence>
<sequence length="76" mass="8730">MNNQRRKALSEINQRAEDLHSELEELRDEEQEYIDNMPENLHQGERAEMAEIAVTEMDNAISSLEDITGSLEEAQA</sequence>
<name>A0A0F9JIB0_9ZZZZ</name>
<dbReference type="EMBL" id="LAZR01017840">
    <property type="protein sequence ID" value="KKL98742.1"/>
    <property type="molecule type" value="Genomic_DNA"/>
</dbReference>
<accession>A0A0F9JIB0</accession>
<keyword evidence="1" id="KW-0175">Coiled coil</keyword>
<proteinExistence type="predicted"/>
<gene>
    <name evidence="2" type="ORF">LCGC14_1821430</name>
</gene>
<comment type="caution">
    <text evidence="2">The sequence shown here is derived from an EMBL/GenBank/DDBJ whole genome shotgun (WGS) entry which is preliminary data.</text>
</comment>
<feature type="coiled-coil region" evidence="1">
    <location>
        <begin position="6"/>
        <end position="36"/>
    </location>
</feature>
<organism evidence="2">
    <name type="scientific">marine sediment metagenome</name>
    <dbReference type="NCBI Taxonomy" id="412755"/>
    <lineage>
        <taxon>unclassified sequences</taxon>
        <taxon>metagenomes</taxon>
        <taxon>ecological metagenomes</taxon>
    </lineage>
</organism>
<dbReference type="AlphaFoldDB" id="A0A0F9JIB0"/>